<dbReference type="Gene3D" id="3.30.2010.10">
    <property type="entry name" value="Metalloproteases ('zincins'), catalytic domain"/>
    <property type="match status" value="1"/>
</dbReference>
<dbReference type="CDD" id="cd07344">
    <property type="entry name" value="M48_yhfN_like"/>
    <property type="match status" value="1"/>
</dbReference>
<gene>
    <name evidence="2" type="ORF">A3J08_03345</name>
</gene>
<accession>A0A1G2DM78</accession>
<dbReference type="STRING" id="1798667.A3J08_03345"/>
<dbReference type="EMBL" id="MHLR01000026">
    <property type="protein sequence ID" value="OGZ14613.1"/>
    <property type="molecule type" value="Genomic_DNA"/>
</dbReference>
<dbReference type="Pfam" id="PF01863">
    <property type="entry name" value="YgjP-like"/>
    <property type="match status" value="1"/>
</dbReference>
<reference evidence="2 3" key="1">
    <citation type="journal article" date="2016" name="Nat. Commun.">
        <title>Thousands of microbial genomes shed light on interconnected biogeochemical processes in an aquifer system.</title>
        <authorList>
            <person name="Anantharaman K."/>
            <person name="Brown C.T."/>
            <person name="Hug L.A."/>
            <person name="Sharon I."/>
            <person name="Castelle C.J."/>
            <person name="Probst A.J."/>
            <person name="Thomas B.C."/>
            <person name="Singh A."/>
            <person name="Wilkins M.J."/>
            <person name="Karaoz U."/>
            <person name="Brodie E.L."/>
            <person name="Williams K.H."/>
            <person name="Hubbard S.S."/>
            <person name="Banfield J.F."/>
        </authorList>
    </citation>
    <scope>NUCLEOTIDE SEQUENCE [LARGE SCALE GENOMIC DNA]</scope>
</reference>
<evidence type="ECO:0000259" key="1">
    <source>
        <dbReference type="Pfam" id="PF01863"/>
    </source>
</evidence>
<dbReference type="InterPro" id="IPR002725">
    <property type="entry name" value="YgjP-like_metallopeptidase"/>
</dbReference>
<proteinExistence type="predicted"/>
<organism evidence="2 3">
    <name type="scientific">Candidatus Lloydbacteria bacterium RIFCSPLOWO2_02_FULL_51_11</name>
    <dbReference type="NCBI Taxonomy" id="1798667"/>
    <lineage>
        <taxon>Bacteria</taxon>
        <taxon>Candidatus Lloydiibacteriota</taxon>
    </lineage>
</organism>
<evidence type="ECO:0000313" key="2">
    <source>
        <dbReference type="EMBL" id="OGZ14613.1"/>
    </source>
</evidence>
<feature type="domain" description="YgjP-like metallopeptidase" evidence="1">
    <location>
        <begin position="2"/>
        <end position="55"/>
    </location>
</feature>
<dbReference type="PANTHER" id="PTHR30399">
    <property type="entry name" value="UNCHARACTERIZED PROTEIN YGJP"/>
    <property type="match status" value="1"/>
</dbReference>
<name>A0A1G2DM78_9BACT</name>
<dbReference type="Proteomes" id="UP000177573">
    <property type="component" value="Unassembled WGS sequence"/>
</dbReference>
<dbReference type="AlphaFoldDB" id="A0A1G2DM78"/>
<comment type="caution">
    <text evidence="2">The sequence shown here is derived from an EMBL/GenBank/DDBJ whole genome shotgun (WGS) entry which is preliminary data.</text>
</comment>
<protein>
    <recommendedName>
        <fullName evidence="1">YgjP-like metallopeptidase domain-containing protein</fullName>
    </recommendedName>
</protein>
<evidence type="ECO:0000313" key="3">
    <source>
        <dbReference type="Proteomes" id="UP000177573"/>
    </source>
</evidence>
<sequence>MNFNYKILFLPPRLADYVIVHELCHTRELNHSARFWRLVGDVFPSYEHLEKELKNYRIG</sequence>
<dbReference type="InterPro" id="IPR053136">
    <property type="entry name" value="UTP_pyrophosphatase-like"/>
</dbReference>
<dbReference type="PANTHER" id="PTHR30399:SF1">
    <property type="entry name" value="UTP PYROPHOSPHATASE"/>
    <property type="match status" value="1"/>
</dbReference>